<dbReference type="RefSeq" id="WP_046860187.1">
    <property type="nucleotide sequence ID" value="NZ_CP011412.1"/>
</dbReference>
<evidence type="ECO:0000256" key="1">
    <source>
        <dbReference type="ARBA" id="ARBA00004141"/>
    </source>
</evidence>
<feature type="transmembrane region" description="Helical" evidence="7">
    <location>
        <begin position="61"/>
        <end position="83"/>
    </location>
</feature>
<dbReference type="PANTHER" id="PTHR21716:SF64">
    <property type="entry name" value="AI-2 TRANSPORT PROTEIN TQSA"/>
    <property type="match status" value="1"/>
</dbReference>
<dbReference type="GO" id="GO:0055085">
    <property type="term" value="P:transmembrane transport"/>
    <property type="evidence" value="ECO:0007669"/>
    <property type="project" value="TreeGrafter"/>
</dbReference>
<dbReference type="KEGG" id="seds:AAY24_13805"/>
<dbReference type="InterPro" id="IPR002549">
    <property type="entry name" value="AI-2E-like"/>
</dbReference>
<keyword evidence="9" id="KW-1185">Reference proteome</keyword>
<feature type="transmembrane region" description="Helical" evidence="7">
    <location>
        <begin position="34"/>
        <end position="54"/>
    </location>
</feature>
<keyword evidence="4 7" id="KW-1133">Transmembrane helix</keyword>
<evidence type="ECO:0000256" key="3">
    <source>
        <dbReference type="ARBA" id="ARBA00022692"/>
    </source>
</evidence>
<protein>
    <submittedName>
        <fullName evidence="8">Membrane protein</fullName>
    </submittedName>
</protein>
<feature type="region of interest" description="Disordered" evidence="6">
    <location>
        <begin position="344"/>
        <end position="367"/>
    </location>
</feature>
<keyword evidence="5 7" id="KW-0472">Membrane</keyword>
<feature type="transmembrane region" description="Helical" evidence="7">
    <location>
        <begin position="224"/>
        <end position="243"/>
    </location>
</feature>
<evidence type="ECO:0000313" key="9">
    <source>
        <dbReference type="Proteomes" id="UP000034410"/>
    </source>
</evidence>
<dbReference type="Proteomes" id="UP000034410">
    <property type="component" value="Chromosome"/>
</dbReference>
<feature type="transmembrane region" description="Helical" evidence="7">
    <location>
        <begin position="144"/>
        <end position="163"/>
    </location>
</feature>
<feature type="transmembrane region" description="Helical" evidence="7">
    <location>
        <begin position="250"/>
        <end position="270"/>
    </location>
</feature>
<gene>
    <name evidence="8" type="ORF">AAY24_13805</name>
</gene>
<accession>A0A0F7K2V3</accession>
<dbReference type="OrthoDB" id="9799225at2"/>
<reference evidence="8 9" key="1">
    <citation type="journal article" date="2015" name="Genome Announc.">
        <title>Complete Genome Sequence of Sedimenticola thiotaurini Strain SIP-G1, a Polyphosphate- and Polyhydroxyalkanoate-Accumulating Sulfur-Oxidizing Gammaproteobacterium Isolated from Salt Marsh Sediments.</title>
        <authorList>
            <person name="Flood B.E."/>
            <person name="Jones D.S."/>
            <person name="Bailey J.V."/>
        </authorList>
    </citation>
    <scope>NUCLEOTIDE SEQUENCE [LARGE SCALE GENOMIC DNA]</scope>
    <source>
        <strain evidence="8 9">SIP-G1</strain>
    </source>
</reference>
<feature type="transmembrane region" description="Helical" evidence="7">
    <location>
        <begin position="290"/>
        <end position="313"/>
    </location>
</feature>
<name>A0A0F7K2V3_9GAMM</name>
<proteinExistence type="inferred from homology"/>
<dbReference type="Pfam" id="PF01594">
    <property type="entry name" value="AI-2E_transport"/>
    <property type="match status" value="1"/>
</dbReference>
<dbReference type="PATRIC" id="fig|1543721.4.peg.2862"/>
<evidence type="ECO:0000256" key="5">
    <source>
        <dbReference type="ARBA" id="ARBA00023136"/>
    </source>
</evidence>
<evidence type="ECO:0000313" key="8">
    <source>
        <dbReference type="EMBL" id="AKH21258.1"/>
    </source>
</evidence>
<sequence>MTEASRSADGGRFLLTTAAFVIVVAGMREAQGVLVPFLLSGFIAIISAPALFFLRAYRVPSVIAIILVILAIASIGLLLGVLVGNAVDDFSSQLPTYQAKLKTLTGEGLQWLSGMGVPVPEQIFSKLLDPAKAMSMAAQGLSSLGGLLTNTFLILLTVVFILLEASSFPAKLRRILANPEQSFPHFDQFIDNIKRYMVIKTGTSLLTGAIIYLWLLVVGVDYPVLWGVIAFFLNFVPNIGSIIAAIPALLLALVQLGPGGTAWAALGYLLANNLVGNVIEPRFMGKGLGLSSLVVFLSLVFWGWVLGTVGMFLSVPLTMTIKIALDSNDSTRWLAILLGPEVDDEPEQNKPGSLLRWRLPHKHESDE</sequence>
<dbReference type="AlphaFoldDB" id="A0A0F7K2V3"/>
<feature type="transmembrane region" description="Helical" evidence="7">
    <location>
        <begin position="197"/>
        <end position="218"/>
    </location>
</feature>
<evidence type="ECO:0000256" key="2">
    <source>
        <dbReference type="ARBA" id="ARBA00009773"/>
    </source>
</evidence>
<keyword evidence="3 7" id="KW-0812">Transmembrane</keyword>
<dbReference type="EMBL" id="CP011412">
    <property type="protein sequence ID" value="AKH21258.1"/>
    <property type="molecule type" value="Genomic_DNA"/>
</dbReference>
<dbReference type="GO" id="GO:0016020">
    <property type="term" value="C:membrane"/>
    <property type="evidence" value="ECO:0007669"/>
    <property type="project" value="UniProtKB-SubCell"/>
</dbReference>
<comment type="similarity">
    <text evidence="2">Belongs to the autoinducer-2 exporter (AI-2E) (TC 2.A.86) family.</text>
</comment>
<evidence type="ECO:0000256" key="7">
    <source>
        <dbReference type="SAM" id="Phobius"/>
    </source>
</evidence>
<comment type="subcellular location">
    <subcellularLocation>
        <location evidence="1">Membrane</location>
        <topology evidence="1">Multi-pass membrane protein</topology>
    </subcellularLocation>
</comment>
<dbReference type="PANTHER" id="PTHR21716">
    <property type="entry name" value="TRANSMEMBRANE PROTEIN"/>
    <property type="match status" value="1"/>
</dbReference>
<organism evidence="8 9">
    <name type="scientific">Sedimenticola thiotaurini</name>
    <dbReference type="NCBI Taxonomy" id="1543721"/>
    <lineage>
        <taxon>Bacteria</taxon>
        <taxon>Pseudomonadati</taxon>
        <taxon>Pseudomonadota</taxon>
        <taxon>Gammaproteobacteria</taxon>
        <taxon>Chromatiales</taxon>
        <taxon>Sedimenticolaceae</taxon>
        <taxon>Sedimenticola</taxon>
    </lineage>
</organism>
<evidence type="ECO:0000256" key="4">
    <source>
        <dbReference type="ARBA" id="ARBA00022989"/>
    </source>
</evidence>
<feature type="transmembrane region" description="Helical" evidence="7">
    <location>
        <begin position="12"/>
        <end position="28"/>
    </location>
</feature>
<evidence type="ECO:0000256" key="6">
    <source>
        <dbReference type="SAM" id="MobiDB-lite"/>
    </source>
</evidence>